<keyword evidence="4" id="KW-0813">Transport</keyword>
<evidence type="ECO:0000256" key="5">
    <source>
        <dbReference type="ARBA" id="ARBA00022490"/>
    </source>
</evidence>
<proteinExistence type="inferred from homology"/>
<keyword evidence="6" id="KW-0931">ER-Golgi transport</keyword>
<dbReference type="InterPro" id="IPR011990">
    <property type="entry name" value="TPR-like_helical_dom_sf"/>
</dbReference>
<dbReference type="PANTHER" id="PTHR10805">
    <property type="entry name" value="COATOMER SUBUNIT EPSILON"/>
    <property type="match status" value="1"/>
</dbReference>
<accession>A0A9W9RG10</accession>
<gene>
    <name evidence="11" type="ORF">N7496_011996</name>
</gene>
<comment type="subcellular location">
    <subcellularLocation>
        <location evidence="2">Cytoplasmic vesicle</location>
        <location evidence="2">COPI-coated vesicle membrane</location>
        <topology evidence="2">Peripheral membrane protein</topology>
        <orientation evidence="2">Cytoplasmic side</orientation>
    </subcellularLocation>
    <subcellularLocation>
        <location evidence="1">Golgi apparatus membrane</location>
        <topology evidence="1">Peripheral membrane protein</topology>
        <orientation evidence="1">Cytoplasmic side</orientation>
    </subcellularLocation>
</comment>
<dbReference type="GO" id="GO:0000139">
    <property type="term" value="C:Golgi membrane"/>
    <property type="evidence" value="ECO:0007669"/>
    <property type="project" value="UniProtKB-SubCell"/>
</dbReference>
<dbReference type="GO" id="GO:0006891">
    <property type="term" value="P:intra-Golgi vesicle-mediated transport"/>
    <property type="evidence" value="ECO:0007669"/>
    <property type="project" value="TreeGrafter"/>
</dbReference>
<dbReference type="Pfam" id="PF04733">
    <property type="entry name" value="Coatomer_E"/>
    <property type="match status" value="1"/>
</dbReference>
<comment type="similarity">
    <text evidence="3">Belongs to the COPE family.</text>
</comment>
<evidence type="ECO:0000256" key="9">
    <source>
        <dbReference type="ARBA" id="ARBA00023136"/>
    </source>
</evidence>
<organism evidence="11 12">
    <name type="scientific">Penicillium cataractarum</name>
    <dbReference type="NCBI Taxonomy" id="2100454"/>
    <lineage>
        <taxon>Eukaryota</taxon>
        <taxon>Fungi</taxon>
        <taxon>Dikarya</taxon>
        <taxon>Ascomycota</taxon>
        <taxon>Pezizomycotina</taxon>
        <taxon>Eurotiomycetes</taxon>
        <taxon>Eurotiomycetidae</taxon>
        <taxon>Eurotiales</taxon>
        <taxon>Aspergillaceae</taxon>
        <taxon>Penicillium</taxon>
    </lineage>
</organism>
<dbReference type="OrthoDB" id="310217at2759"/>
<evidence type="ECO:0000313" key="12">
    <source>
        <dbReference type="Proteomes" id="UP001147782"/>
    </source>
</evidence>
<dbReference type="Gene3D" id="1.25.40.10">
    <property type="entry name" value="Tetratricopeptide repeat domain"/>
    <property type="match status" value="1"/>
</dbReference>
<dbReference type="AlphaFoldDB" id="A0A9W9RG10"/>
<name>A0A9W9RG10_9EURO</name>
<keyword evidence="8" id="KW-0333">Golgi apparatus</keyword>
<keyword evidence="12" id="KW-1185">Reference proteome</keyword>
<evidence type="ECO:0000256" key="6">
    <source>
        <dbReference type="ARBA" id="ARBA00022892"/>
    </source>
</evidence>
<dbReference type="FunFam" id="1.25.40.10:FF:000613">
    <property type="entry name" value="Coatomer subunit epsilon"/>
    <property type="match status" value="1"/>
</dbReference>
<dbReference type="GO" id="GO:0005198">
    <property type="term" value="F:structural molecule activity"/>
    <property type="evidence" value="ECO:0007669"/>
    <property type="project" value="InterPro"/>
</dbReference>
<evidence type="ECO:0000256" key="10">
    <source>
        <dbReference type="ARBA" id="ARBA00023329"/>
    </source>
</evidence>
<evidence type="ECO:0000256" key="7">
    <source>
        <dbReference type="ARBA" id="ARBA00022927"/>
    </source>
</evidence>
<sequence length="557" mass="60183">MSAFSAIHSHAPAAFNWLDAMSADKTFFDPRTSDLHRFPLPSRGPSYPMDDLDVTVPALVAPTPIKSSVTTWVKKSMGTWETEGFEPLSDDDIELHADVNDDNDSLEGIELKQLQLEVLPPYPKQFAGNSLLSLHDQIQSPRKQHHSSSRLSIQRIRSVPHAEMYEYAPPEEPILYHPILIDPVVEPSAYAFSDSSSSMASSVEANTQNVGKLIANKAVGLLAIGRVAYSAVTPTCNCAPTSTPHPSLAPPPPKSPIPVNYKMDPFSAEGELLNIHNAFHSGQYQTVIDFDTAALSPENQLPARVLKLRAQIALGQTEEVIDAVSTEEDTPDLAATKALAQQTAGDSDAALQLAQDLAENYPENATVQVLAGTVLQANENSEEALALLSKHQGNLEAVALIVQIHLQQNRTDLALKEVQAAKRWAQDSLLVNLAESWVGMRVGGEKYQSAFYVYEELASAPSTSAALSIVGQAVAELHLGRLPEAEAALTTALEQYPDNAELIANTIVLNVLASKPSADLEARLQQVQPSHALLADIQEKSEFFDAAAAKYSPKVSS</sequence>
<dbReference type="RefSeq" id="XP_056550869.1">
    <property type="nucleotide sequence ID" value="XM_056704909.1"/>
</dbReference>
<dbReference type="GO" id="GO:0015031">
    <property type="term" value="P:protein transport"/>
    <property type="evidence" value="ECO:0007669"/>
    <property type="project" value="UniProtKB-KW"/>
</dbReference>
<reference evidence="11" key="1">
    <citation type="submission" date="2022-11" db="EMBL/GenBank/DDBJ databases">
        <authorList>
            <person name="Petersen C."/>
        </authorList>
    </citation>
    <scope>NUCLEOTIDE SEQUENCE</scope>
    <source>
        <strain evidence="11">IBT 29864</strain>
    </source>
</reference>
<evidence type="ECO:0000256" key="3">
    <source>
        <dbReference type="ARBA" id="ARBA00008827"/>
    </source>
</evidence>
<keyword evidence="5" id="KW-0963">Cytoplasm</keyword>
<dbReference type="EMBL" id="JAPZBS010000009">
    <property type="protein sequence ID" value="KAJ5359583.1"/>
    <property type="molecule type" value="Genomic_DNA"/>
</dbReference>
<dbReference type="GO" id="GO:0006888">
    <property type="term" value="P:endoplasmic reticulum to Golgi vesicle-mediated transport"/>
    <property type="evidence" value="ECO:0007669"/>
    <property type="project" value="TreeGrafter"/>
</dbReference>
<evidence type="ECO:0000256" key="2">
    <source>
        <dbReference type="ARBA" id="ARBA00004347"/>
    </source>
</evidence>
<evidence type="ECO:0000256" key="4">
    <source>
        <dbReference type="ARBA" id="ARBA00022448"/>
    </source>
</evidence>
<protein>
    <recommendedName>
        <fullName evidence="13">Coatomer subunit epsilon</fullName>
    </recommendedName>
</protein>
<evidence type="ECO:0000313" key="11">
    <source>
        <dbReference type="EMBL" id="KAJ5359583.1"/>
    </source>
</evidence>
<dbReference type="InterPro" id="IPR006822">
    <property type="entry name" value="Coatomer_esu"/>
</dbReference>
<dbReference type="PANTHER" id="PTHR10805:SF0">
    <property type="entry name" value="COATOMER SUBUNIT EPSILON"/>
    <property type="match status" value="1"/>
</dbReference>
<evidence type="ECO:0000256" key="8">
    <source>
        <dbReference type="ARBA" id="ARBA00023034"/>
    </source>
</evidence>
<dbReference type="Proteomes" id="UP001147782">
    <property type="component" value="Unassembled WGS sequence"/>
</dbReference>
<dbReference type="GO" id="GO:0006890">
    <property type="term" value="P:retrograde vesicle-mediated transport, Golgi to endoplasmic reticulum"/>
    <property type="evidence" value="ECO:0007669"/>
    <property type="project" value="InterPro"/>
</dbReference>
<dbReference type="SUPFAM" id="SSF48452">
    <property type="entry name" value="TPR-like"/>
    <property type="match status" value="1"/>
</dbReference>
<keyword evidence="10" id="KW-0968">Cytoplasmic vesicle</keyword>
<keyword evidence="9" id="KW-0472">Membrane</keyword>
<dbReference type="GO" id="GO:0030126">
    <property type="term" value="C:COPI vesicle coat"/>
    <property type="evidence" value="ECO:0007669"/>
    <property type="project" value="TreeGrafter"/>
</dbReference>
<evidence type="ECO:0008006" key="13">
    <source>
        <dbReference type="Google" id="ProtNLM"/>
    </source>
</evidence>
<evidence type="ECO:0000256" key="1">
    <source>
        <dbReference type="ARBA" id="ARBA00004255"/>
    </source>
</evidence>
<comment type="caution">
    <text evidence="11">The sequence shown here is derived from an EMBL/GenBank/DDBJ whole genome shotgun (WGS) entry which is preliminary data.</text>
</comment>
<dbReference type="GeneID" id="81444088"/>
<reference evidence="11" key="2">
    <citation type="journal article" date="2023" name="IMA Fungus">
        <title>Comparative genomic study of the Penicillium genus elucidates a diverse pangenome and 15 lateral gene transfer events.</title>
        <authorList>
            <person name="Petersen C."/>
            <person name="Sorensen T."/>
            <person name="Nielsen M.R."/>
            <person name="Sondergaard T.E."/>
            <person name="Sorensen J.L."/>
            <person name="Fitzpatrick D.A."/>
            <person name="Frisvad J.C."/>
            <person name="Nielsen K.L."/>
        </authorList>
    </citation>
    <scope>NUCLEOTIDE SEQUENCE</scope>
    <source>
        <strain evidence="11">IBT 29864</strain>
    </source>
</reference>
<keyword evidence="7" id="KW-0653">Protein transport</keyword>